<protein>
    <recommendedName>
        <fullName evidence="1">non-specific serine/threonine protein kinase</fullName>
        <ecNumber evidence="1">2.7.11.1</ecNumber>
    </recommendedName>
</protein>
<dbReference type="InterPro" id="IPR051131">
    <property type="entry name" value="NEK_Ser/Thr_kinase_NIMA"/>
</dbReference>
<keyword evidence="3" id="KW-0808">Transferase</keyword>
<evidence type="ECO:0000256" key="1">
    <source>
        <dbReference type="ARBA" id="ARBA00012513"/>
    </source>
</evidence>
<evidence type="ECO:0000256" key="3">
    <source>
        <dbReference type="ARBA" id="ARBA00022679"/>
    </source>
</evidence>
<dbReference type="InterPro" id="IPR011989">
    <property type="entry name" value="ARM-like"/>
</dbReference>
<dbReference type="PANTHER" id="PTHR44899:SF3">
    <property type="entry name" value="SERINE_THREONINE-PROTEIN KINASE NEK1"/>
    <property type="match status" value="1"/>
</dbReference>
<dbReference type="Gene3D" id="1.25.10.10">
    <property type="entry name" value="Leucine-rich Repeat Variant"/>
    <property type="match status" value="1"/>
</dbReference>
<comment type="caution">
    <text evidence="10">The sequence shown here is derived from an EMBL/GenBank/DDBJ whole genome shotgun (WGS) entry which is preliminary data.</text>
</comment>
<evidence type="ECO:0000256" key="4">
    <source>
        <dbReference type="ARBA" id="ARBA00022741"/>
    </source>
</evidence>
<dbReference type="Proteomes" id="UP000324800">
    <property type="component" value="Unassembled WGS sequence"/>
</dbReference>
<keyword evidence="2" id="KW-0723">Serine/threonine-protein kinase</keyword>
<keyword evidence="4" id="KW-0547">Nucleotide-binding</keyword>
<dbReference type="EMBL" id="SNRW01004812">
    <property type="protein sequence ID" value="KAA6386421.1"/>
    <property type="molecule type" value="Genomic_DNA"/>
</dbReference>
<accession>A0A5J4VUQ5</accession>
<evidence type="ECO:0000256" key="5">
    <source>
        <dbReference type="ARBA" id="ARBA00022777"/>
    </source>
</evidence>
<keyword evidence="6" id="KW-0067">ATP-binding</keyword>
<dbReference type="GO" id="GO:0004674">
    <property type="term" value="F:protein serine/threonine kinase activity"/>
    <property type="evidence" value="ECO:0007669"/>
    <property type="project" value="UniProtKB-KW"/>
</dbReference>
<dbReference type="InterPro" id="IPR000719">
    <property type="entry name" value="Prot_kinase_dom"/>
</dbReference>
<organism evidence="10 11">
    <name type="scientific">Streblomastix strix</name>
    <dbReference type="NCBI Taxonomy" id="222440"/>
    <lineage>
        <taxon>Eukaryota</taxon>
        <taxon>Metamonada</taxon>
        <taxon>Preaxostyla</taxon>
        <taxon>Oxymonadida</taxon>
        <taxon>Streblomastigidae</taxon>
        <taxon>Streblomastix</taxon>
    </lineage>
</organism>
<comment type="catalytic activity">
    <reaction evidence="8">
        <text>L-seryl-[protein] + ATP = O-phospho-L-seryl-[protein] + ADP + H(+)</text>
        <dbReference type="Rhea" id="RHEA:17989"/>
        <dbReference type="Rhea" id="RHEA-COMP:9863"/>
        <dbReference type="Rhea" id="RHEA-COMP:11604"/>
        <dbReference type="ChEBI" id="CHEBI:15378"/>
        <dbReference type="ChEBI" id="CHEBI:29999"/>
        <dbReference type="ChEBI" id="CHEBI:30616"/>
        <dbReference type="ChEBI" id="CHEBI:83421"/>
        <dbReference type="ChEBI" id="CHEBI:456216"/>
        <dbReference type="EC" id="2.7.11.1"/>
    </reaction>
</comment>
<evidence type="ECO:0000313" key="11">
    <source>
        <dbReference type="Proteomes" id="UP000324800"/>
    </source>
</evidence>
<proteinExistence type="predicted"/>
<dbReference type="InterPro" id="IPR011009">
    <property type="entry name" value="Kinase-like_dom_sf"/>
</dbReference>
<dbReference type="EC" id="2.7.11.1" evidence="1"/>
<evidence type="ECO:0000259" key="9">
    <source>
        <dbReference type="PROSITE" id="PS50011"/>
    </source>
</evidence>
<evidence type="ECO:0000256" key="7">
    <source>
        <dbReference type="ARBA" id="ARBA00047899"/>
    </source>
</evidence>
<dbReference type="Pfam" id="PF00069">
    <property type="entry name" value="Pkinase"/>
    <property type="match status" value="1"/>
</dbReference>
<dbReference type="InterPro" id="IPR016024">
    <property type="entry name" value="ARM-type_fold"/>
</dbReference>
<evidence type="ECO:0000313" key="10">
    <source>
        <dbReference type="EMBL" id="KAA6386421.1"/>
    </source>
</evidence>
<dbReference type="SUPFAM" id="SSF48371">
    <property type="entry name" value="ARM repeat"/>
    <property type="match status" value="1"/>
</dbReference>
<sequence length="766" mass="88327">MFQQANKFGVSGVQRLVVKRVDYVDMNDRKMADEEVAQMRRLASRYTVRLAWTFIDRTDLYLILEYCSGGDLRKVITNIQQLPEEERLDRVWELFTHITLALDFMHSHGVVHRDIKPENIFVQEDGSALLGDFGLAKQVVEDGFAAVAGTKRYFAPEVWMTGKMTFESDIYALGVVIYELITGQHPFSAPTEKEMIGKAQKGEIELMPQYINEELKDLLLKMLSPDILKRPTTQDIMMNTTIKTTIQIYDQRLKLREQEQIHEQQSLILPPIQPVTLEQLKSVNADVDNMLLNLQLQDPFVSLLMQNNPLKIQKEIEKPTEKEFDILSKALHLTRSALNVDTSLITEEIKNISKQIIWRVIAVAEKIIKDENEVRLTIRQRLFVELIDLVHRISADNDSELIRLIERICEIGTPEQTQLMYKMNTIQALIQKLVNNDKKSPSKTLSQSSSSGQLQSYSLTYLQQYALLPHPYQADLEQQGVIRRIIETLLINTETSAEVRNGVCEFLDTLYVEGAKLPEDLRLEILTQLLQQMNSNQNIIDKLYSIKALSWIAVNKENHEAIVEAGFLDAILDIFKNVSEGIEVDFNLVNFSFEIIKFMFIYELFMKLIEQLKNDQIDYDEIGYLAECQANHDPLIANNITEILYYDIWGTYPSLVATRQLLRFGTIKTKKIVAQTFKEKVYKIAYDTFLNYIANRGKWSKKETEKVQKEAQEIDALIEMILEGAKVSFNKYIKSSKEYVGFTTSFFGSIESVTNSDDIEADLRIR</sequence>
<dbReference type="PROSITE" id="PS00108">
    <property type="entry name" value="PROTEIN_KINASE_ST"/>
    <property type="match status" value="1"/>
</dbReference>
<dbReference type="PROSITE" id="PS50011">
    <property type="entry name" value="PROTEIN_KINASE_DOM"/>
    <property type="match status" value="1"/>
</dbReference>
<dbReference type="Gene3D" id="1.10.510.10">
    <property type="entry name" value="Transferase(Phosphotransferase) domain 1"/>
    <property type="match status" value="1"/>
</dbReference>
<dbReference type="SUPFAM" id="SSF56112">
    <property type="entry name" value="Protein kinase-like (PK-like)"/>
    <property type="match status" value="1"/>
</dbReference>
<name>A0A5J4VUQ5_9EUKA</name>
<evidence type="ECO:0000256" key="8">
    <source>
        <dbReference type="ARBA" id="ARBA00048679"/>
    </source>
</evidence>
<comment type="catalytic activity">
    <reaction evidence="7">
        <text>L-threonyl-[protein] + ATP = O-phospho-L-threonyl-[protein] + ADP + H(+)</text>
        <dbReference type="Rhea" id="RHEA:46608"/>
        <dbReference type="Rhea" id="RHEA-COMP:11060"/>
        <dbReference type="Rhea" id="RHEA-COMP:11605"/>
        <dbReference type="ChEBI" id="CHEBI:15378"/>
        <dbReference type="ChEBI" id="CHEBI:30013"/>
        <dbReference type="ChEBI" id="CHEBI:30616"/>
        <dbReference type="ChEBI" id="CHEBI:61977"/>
        <dbReference type="ChEBI" id="CHEBI:456216"/>
        <dbReference type="EC" id="2.7.11.1"/>
    </reaction>
</comment>
<dbReference type="PANTHER" id="PTHR44899">
    <property type="entry name" value="CAMK FAMILY PROTEIN KINASE"/>
    <property type="match status" value="1"/>
</dbReference>
<dbReference type="GO" id="GO:0005524">
    <property type="term" value="F:ATP binding"/>
    <property type="evidence" value="ECO:0007669"/>
    <property type="project" value="UniProtKB-KW"/>
</dbReference>
<dbReference type="InterPro" id="IPR008271">
    <property type="entry name" value="Ser/Thr_kinase_AS"/>
</dbReference>
<dbReference type="SMART" id="SM00220">
    <property type="entry name" value="S_TKc"/>
    <property type="match status" value="1"/>
</dbReference>
<gene>
    <name evidence="10" type="ORF">EZS28_018053</name>
</gene>
<evidence type="ECO:0000256" key="2">
    <source>
        <dbReference type="ARBA" id="ARBA00022527"/>
    </source>
</evidence>
<evidence type="ECO:0000256" key="6">
    <source>
        <dbReference type="ARBA" id="ARBA00022840"/>
    </source>
</evidence>
<feature type="domain" description="Protein kinase" evidence="9">
    <location>
        <begin position="1"/>
        <end position="242"/>
    </location>
</feature>
<dbReference type="AlphaFoldDB" id="A0A5J4VUQ5"/>
<keyword evidence="5 10" id="KW-0418">Kinase</keyword>
<reference evidence="10 11" key="1">
    <citation type="submission" date="2019-03" db="EMBL/GenBank/DDBJ databases">
        <title>Single cell metagenomics reveals metabolic interactions within the superorganism composed of flagellate Streblomastix strix and complex community of Bacteroidetes bacteria on its surface.</title>
        <authorList>
            <person name="Treitli S.C."/>
            <person name="Kolisko M."/>
            <person name="Husnik F."/>
            <person name="Keeling P."/>
            <person name="Hampl V."/>
        </authorList>
    </citation>
    <scope>NUCLEOTIDE SEQUENCE [LARGE SCALE GENOMIC DNA]</scope>
    <source>
        <strain evidence="10">ST1C</strain>
    </source>
</reference>